<dbReference type="Gene3D" id="3.90.820.10">
    <property type="entry name" value="Structural Genomics, Unknown Function 30-nov-00 1gh9 Mol_id"/>
    <property type="match status" value="1"/>
</dbReference>
<dbReference type="GO" id="GO:0019290">
    <property type="term" value="P:siderophore biosynthetic process"/>
    <property type="evidence" value="ECO:0007669"/>
    <property type="project" value="TreeGrafter"/>
</dbReference>
<evidence type="ECO:0000313" key="2">
    <source>
        <dbReference type="EMBL" id="QIS10008.1"/>
    </source>
</evidence>
<dbReference type="GO" id="GO:0005829">
    <property type="term" value="C:cytosol"/>
    <property type="evidence" value="ECO:0007669"/>
    <property type="project" value="TreeGrafter"/>
</dbReference>
<evidence type="ECO:0000259" key="1">
    <source>
        <dbReference type="SMART" id="SM00923"/>
    </source>
</evidence>
<reference evidence="2 3" key="1">
    <citation type="journal article" date="2019" name="ACS Chem. Biol.">
        <title>Identification and Mobilization of a Cryptic Antibiotic Biosynthesis Gene Locus from a Human-Pathogenic Nocardia Isolate.</title>
        <authorList>
            <person name="Herisse M."/>
            <person name="Ishida K."/>
            <person name="Porter J.L."/>
            <person name="Howden B."/>
            <person name="Hertweck C."/>
            <person name="Stinear T.P."/>
            <person name="Pidot S.J."/>
        </authorList>
    </citation>
    <scope>NUCLEOTIDE SEQUENCE [LARGE SCALE GENOMIC DNA]</scope>
    <source>
        <strain evidence="2 3">AUSMDU00012717</strain>
    </source>
</reference>
<accession>A0A6G9YA17</accession>
<protein>
    <submittedName>
        <fullName evidence="2">MbtH family NRPS accessory protein</fullName>
    </submittedName>
</protein>
<dbReference type="AlphaFoldDB" id="A0A6G9YA17"/>
<proteinExistence type="predicted"/>
<gene>
    <name evidence="2" type="ORF">F5544_10550</name>
</gene>
<dbReference type="SUPFAM" id="SSF160582">
    <property type="entry name" value="MbtH-like"/>
    <property type="match status" value="1"/>
</dbReference>
<dbReference type="InterPro" id="IPR005153">
    <property type="entry name" value="MbtH-like_dom"/>
</dbReference>
<name>A0A6G9YA17_9NOCA</name>
<dbReference type="Proteomes" id="UP000503540">
    <property type="component" value="Chromosome"/>
</dbReference>
<evidence type="ECO:0000313" key="3">
    <source>
        <dbReference type="Proteomes" id="UP000503540"/>
    </source>
</evidence>
<dbReference type="Pfam" id="PF03621">
    <property type="entry name" value="MbtH"/>
    <property type="match status" value="1"/>
</dbReference>
<sequence length="123" mass="14051">MAALCARRNLRAQHRMRSPRDVPAEIRGDHLRRDRPCVHRYPNSGGDMSTNPFDDEDGEFFVLINAEEQYSLWPTFADVPAGWRVALGPETRQRCLEHIERTWTDMRPKSLRDAMAADAAGTA</sequence>
<dbReference type="PANTHER" id="PTHR38444">
    <property type="entry name" value="ENTEROBACTIN BIOSYNTHESIS PROTEIN YBDZ"/>
    <property type="match status" value="1"/>
</dbReference>
<dbReference type="InterPro" id="IPR037407">
    <property type="entry name" value="MLP_fam"/>
</dbReference>
<dbReference type="SMART" id="SM00923">
    <property type="entry name" value="MbtH"/>
    <property type="match status" value="1"/>
</dbReference>
<dbReference type="EMBL" id="CP046172">
    <property type="protein sequence ID" value="QIS10008.1"/>
    <property type="molecule type" value="Genomic_DNA"/>
</dbReference>
<dbReference type="InterPro" id="IPR038020">
    <property type="entry name" value="MbtH-like_sf"/>
</dbReference>
<feature type="domain" description="MbtH-like" evidence="1">
    <location>
        <begin position="51"/>
        <end position="101"/>
    </location>
</feature>
<organism evidence="2 3">
    <name type="scientific">Nocardia arthritidis</name>
    <dbReference type="NCBI Taxonomy" id="228602"/>
    <lineage>
        <taxon>Bacteria</taxon>
        <taxon>Bacillati</taxon>
        <taxon>Actinomycetota</taxon>
        <taxon>Actinomycetes</taxon>
        <taxon>Mycobacteriales</taxon>
        <taxon>Nocardiaceae</taxon>
        <taxon>Nocardia</taxon>
    </lineage>
</organism>
<keyword evidence="3" id="KW-1185">Reference proteome</keyword>
<dbReference type="PANTHER" id="PTHR38444:SF1">
    <property type="entry name" value="ENTEROBACTIN BIOSYNTHESIS PROTEIN YBDZ"/>
    <property type="match status" value="1"/>
</dbReference>
<dbReference type="KEGG" id="nah:F5544_10550"/>